<dbReference type="Pfam" id="PF18318">
    <property type="entry name" value="Gln-synt_C-ter"/>
    <property type="match status" value="1"/>
</dbReference>
<keyword evidence="3" id="KW-0175">Coiled coil</keyword>
<dbReference type="InterPro" id="IPR040577">
    <property type="entry name" value="Gln-synt_C"/>
</dbReference>
<dbReference type="InterPro" id="IPR022147">
    <property type="entry name" value="GSIII_N"/>
</dbReference>
<comment type="similarity">
    <text evidence="1 2">Belongs to the glutamine synthetase family.</text>
</comment>
<dbReference type="Gene3D" id="3.30.590.10">
    <property type="entry name" value="Glutamine synthetase/guanido kinase, catalytic domain"/>
    <property type="match status" value="1"/>
</dbReference>
<dbReference type="EMBL" id="FNYK01000013">
    <property type="protein sequence ID" value="SEI62679.1"/>
    <property type="molecule type" value="Genomic_DNA"/>
</dbReference>
<dbReference type="OrthoDB" id="9807095at2"/>
<dbReference type="PANTHER" id="PTHR42974:SF1">
    <property type="entry name" value="TYPE-3 GLUTAMINE SYNTHETASE"/>
    <property type="match status" value="1"/>
</dbReference>
<dbReference type="InterPro" id="IPR014746">
    <property type="entry name" value="Gln_synth/guanido_kin_cat_dom"/>
</dbReference>
<keyword evidence="7" id="KW-1185">Reference proteome</keyword>
<gene>
    <name evidence="6" type="ORF">SAMN04487834_101312</name>
</gene>
<dbReference type="PROSITE" id="PS00181">
    <property type="entry name" value="GLNA_ATP"/>
    <property type="match status" value="1"/>
</dbReference>
<dbReference type="Pfam" id="PF00120">
    <property type="entry name" value="Gln-synt_C"/>
    <property type="match status" value="1"/>
</dbReference>
<dbReference type="InterPro" id="IPR008146">
    <property type="entry name" value="Gln_synth_cat_dom"/>
</dbReference>
<evidence type="ECO:0000313" key="7">
    <source>
        <dbReference type="Proteomes" id="UP000183028"/>
    </source>
</evidence>
<dbReference type="RefSeq" id="WP_033163005.1">
    <property type="nucleotide sequence ID" value="NZ_CACVPP010000012.1"/>
</dbReference>
<dbReference type="STRING" id="322505.SAMN04487836_11220"/>
<dbReference type="Proteomes" id="UP000183028">
    <property type="component" value="Unassembled WGS sequence"/>
</dbReference>
<dbReference type="SUPFAM" id="SSF55931">
    <property type="entry name" value="Glutamine synthetase/guanido kinase"/>
    <property type="match status" value="1"/>
</dbReference>
<evidence type="ECO:0000256" key="1">
    <source>
        <dbReference type="PROSITE-ProRule" id="PRU01330"/>
    </source>
</evidence>
<dbReference type="PANTHER" id="PTHR42974">
    <property type="entry name" value="GLUTAMINE SYNTHETASE"/>
    <property type="match status" value="1"/>
</dbReference>
<evidence type="ECO:0000313" key="6">
    <source>
        <dbReference type="EMBL" id="SEI62679.1"/>
    </source>
</evidence>
<evidence type="ECO:0000256" key="2">
    <source>
        <dbReference type="RuleBase" id="RU000384"/>
    </source>
</evidence>
<dbReference type="Gene3D" id="1.20.120.1560">
    <property type="match status" value="1"/>
</dbReference>
<dbReference type="AlphaFoldDB" id="A0A1H6S453"/>
<feature type="domain" description="GS beta-grasp" evidence="4">
    <location>
        <begin position="64"/>
        <end position="152"/>
    </location>
</feature>
<dbReference type="PROSITE" id="PS51986">
    <property type="entry name" value="GS_BETA_GRASP"/>
    <property type="match status" value="1"/>
</dbReference>
<dbReference type="GeneID" id="54120399"/>
<sequence>MDMDSLLEQYGSLTFSDEVLKGRIPKSTYKAFHESLAKDEPLSKETATVIANAMKIWAVEHGATHFTHWFTPMTGLTAEKHDAFLEPDGEHAVLEFSGKTLRKGEPDASSFPSGGLRATFEARGYTSWDCTSPAFVKNGSLYIPTLFCSYTGEALDEKTPLLRSLEALNRSALRLMPALGLDDVKHVNASVGAEQEYFLVPDEYYQKRIDLKLTGRTLYGAMAPKGQELGDHYFGSIKRKVGAFMKELDQELWKYGIPSKTKHNEVAPAQHEVACVYAACNITADNNHLLMQLAQDIAKKHGLRCLLHEKPFDGVNGSGKHNNWSITTDTGVNLFNPGKDPLHNLPFLATLACTIKGVDEYAELLRLSAASAGNDHRLGADEAPPAIVSMFLGDDLDAVVNHIIRHEDAKEESHERFQTGVSVIPTFSKDTTDRNRTSPFAFTGNKFEFRAVGSAQSISSANTVLNTMMAQEMDEMCNRIEAGEDIMDVIRSFFKEHQRIIFNGDGYSEAWQEEAMRRGLPNNRNTVDAVRCLNEERYIQLFEKQGVYTRTEIASRYDIRLDNYVKTIQVEALTAKRMAQNQLYPAVLRYIGQISEDCSGLKNNGIDNDFLVDDLRNLADGARKMKEEMQTLDQAIVKAQSLVNREKMEEAVAWRDEVLPAMNALRATTDHLETMVADGNWPIPTYTDLLFGI</sequence>
<reference evidence="7" key="1">
    <citation type="submission" date="2016-10" db="EMBL/GenBank/DDBJ databases">
        <authorList>
            <person name="Varghese N."/>
        </authorList>
    </citation>
    <scope>NUCLEOTIDE SEQUENCE [LARGE SCALE GENOMIC DNA]</scope>
    <source>
        <strain evidence="7">DSM 20406</strain>
    </source>
</reference>
<dbReference type="eggNOG" id="COG3968">
    <property type="taxonomic scope" value="Bacteria"/>
</dbReference>
<evidence type="ECO:0000256" key="3">
    <source>
        <dbReference type="SAM" id="Coils"/>
    </source>
</evidence>
<evidence type="ECO:0000259" key="4">
    <source>
        <dbReference type="PROSITE" id="PS51986"/>
    </source>
</evidence>
<dbReference type="GO" id="GO:0006542">
    <property type="term" value="P:glutamine biosynthetic process"/>
    <property type="evidence" value="ECO:0007669"/>
    <property type="project" value="InterPro"/>
</dbReference>
<feature type="domain" description="GS catalytic" evidence="5">
    <location>
        <begin position="157"/>
        <end position="583"/>
    </location>
</feature>
<organism evidence="6 7">
    <name type="scientific">Sharpea azabuensis</name>
    <dbReference type="NCBI Taxonomy" id="322505"/>
    <lineage>
        <taxon>Bacteria</taxon>
        <taxon>Bacillati</taxon>
        <taxon>Bacillota</taxon>
        <taxon>Erysipelotrichia</taxon>
        <taxon>Erysipelotrichales</taxon>
        <taxon>Coprobacillaceae</taxon>
        <taxon>Sharpea</taxon>
    </lineage>
</organism>
<name>A0A1H6S453_9FIRM</name>
<protein>
    <submittedName>
        <fullName evidence="6">Glutamine synthetase</fullName>
    </submittedName>
</protein>
<dbReference type="PROSITE" id="PS51987">
    <property type="entry name" value="GS_CATALYTIC"/>
    <property type="match status" value="1"/>
</dbReference>
<dbReference type="InterPro" id="IPR008147">
    <property type="entry name" value="Gln_synt_N"/>
</dbReference>
<accession>A0A1H6S453</accession>
<dbReference type="GO" id="GO:0004356">
    <property type="term" value="F:glutamine synthetase activity"/>
    <property type="evidence" value="ECO:0007669"/>
    <property type="project" value="InterPro"/>
</dbReference>
<feature type="coiled-coil region" evidence="3">
    <location>
        <begin position="612"/>
        <end position="642"/>
    </location>
</feature>
<dbReference type="InterPro" id="IPR027303">
    <property type="entry name" value="Gln_synth_gly_rich_site"/>
</dbReference>
<dbReference type="Pfam" id="PF12437">
    <property type="entry name" value="GSIII_N"/>
    <property type="match status" value="1"/>
</dbReference>
<evidence type="ECO:0000259" key="5">
    <source>
        <dbReference type="PROSITE" id="PS51987"/>
    </source>
</evidence>
<dbReference type="SMART" id="SM01230">
    <property type="entry name" value="Gln-synt_C"/>
    <property type="match status" value="1"/>
</dbReference>
<proteinExistence type="inferred from homology"/>
<dbReference type="InterPro" id="IPR052725">
    <property type="entry name" value="GS_Type-3"/>
</dbReference>